<gene>
    <name evidence="1" type="ORF">METZ01_LOCUS87953</name>
</gene>
<dbReference type="AlphaFoldDB" id="A0A381V3X9"/>
<reference evidence="1" key="1">
    <citation type="submission" date="2018-05" db="EMBL/GenBank/DDBJ databases">
        <authorList>
            <person name="Lanie J.A."/>
            <person name="Ng W.-L."/>
            <person name="Kazmierczak K.M."/>
            <person name="Andrzejewski T.M."/>
            <person name="Davidsen T.M."/>
            <person name="Wayne K.J."/>
            <person name="Tettelin H."/>
            <person name="Glass J.I."/>
            <person name="Rusch D."/>
            <person name="Podicherti R."/>
            <person name="Tsui H.-C.T."/>
            <person name="Winkler M.E."/>
        </authorList>
    </citation>
    <scope>NUCLEOTIDE SEQUENCE</scope>
</reference>
<protein>
    <recommendedName>
        <fullName evidence="2">DUF3426 domain-containing protein</fullName>
    </recommendedName>
</protein>
<evidence type="ECO:0008006" key="2">
    <source>
        <dbReference type="Google" id="ProtNLM"/>
    </source>
</evidence>
<evidence type="ECO:0000313" key="1">
    <source>
        <dbReference type="EMBL" id="SVA35099.1"/>
    </source>
</evidence>
<organism evidence="1">
    <name type="scientific">marine metagenome</name>
    <dbReference type="NCBI Taxonomy" id="408172"/>
    <lineage>
        <taxon>unclassified sequences</taxon>
        <taxon>metagenomes</taxon>
        <taxon>ecological metagenomes</taxon>
    </lineage>
</organism>
<dbReference type="InterPro" id="IPR047676">
    <property type="entry name" value="FxLYD_dom"/>
</dbReference>
<sequence length="257" mass="28400">MKILSVLLILLVFAIPDVWAQIYIDNDHQYIGNDGVMHIVGEIINDSDKPLNQVSIFATLYSGSDTVHQASGETLTNVIMPGMKGVFDIMIFENIGQTDHYALDLDYKVTQPKSQVIEITSSELTRGPLDNITIRGTVVNNGDATANMVKVTATLYDRHGNVIAVSQDRTEPDYLRASGESFFIVTIQDKLQANKVVDYSLIAESEEYTAVPEFPLGSGALLIASLSAYIVITKNPSMTTSSFTRILNPRWIMTHLR</sequence>
<dbReference type="InterPro" id="IPR021834">
    <property type="entry name" value="DUF3426"/>
</dbReference>
<accession>A0A381V3X9</accession>
<dbReference type="EMBL" id="UINC01007791">
    <property type="protein sequence ID" value="SVA35099.1"/>
    <property type="molecule type" value="Genomic_DNA"/>
</dbReference>
<name>A0A381V3X9_9ZZZZ</name>
<proteinExistence type="predicted"/>
<dbReference type="NCBIfam" id="NF038353">
    <property type="entry name" value="FxLYD_dom"/>
    <property type="match status" value="1"/>
</dbReference>
<dbReference type="Pfam" id="PF11906">
    <property type="entry name" value="DUF3426"/>
    <property type="match status" value="1"/>
</dbReference>